<dbReference type="Pfam" id="PF07851">
    <property type="entry name" value="TMEM120A-B"/>
    <property type="match status" value="1"/>
</dbReference>
<dbReference type="EMBL" id="CP144747">
    <property type="protein sequence ID" value="WVZ64123.1"/>
    <property type="molecule type" value="Genomic_DNA"/>
</dbReference>
<keyword evidence="8" id="KW-1185">Reference proteome</keyword>
<evidence type="ECO:0000313" key="8">
    <source>
        <dbReference type="Proteomes" id="UP001341281"/>
    </source>
</evidence>
<name>A0AAQ3WJS7_PASNO</name>
<organism evidence="7 8">
    <name type="scientific">Paspalum notatum var. saurae</name>
    <dbReference type="NCBI Taxonomy" id="547442"/>
    <lineage>
        <taxon>Eukaryota</taxon>
        <taxon>Viridiplantae</taxon>
        <taxon>Streptophyta</taxon>
        <taxon>Embryophyta</taxon>
        <taxon>Tracheophyta</taxon>
        <taxon>Spermatophyta</taxon>
        <taxon>Magnoliopsida</taxon>
        <taxon>Liliopsida</taxon>
        <taxon>Poales</taxon>
        <taxon>Poaceae</taxon>
        <taxon>PACMAD clade</taxon>
        <taxon>Panicoideae</taxon>
        <taxon>Andropogonodae</taxon>
        <taxon>Paspaleae</taxon>
        <taxon>Paspalinae</taxon>
        <taxon>Paspalum</taxon>
    </lineage>
</organism>
<dbReference type="Proteomes" id="UP001341281">
    <property type="component" value="Chromosome 03"/>
</dbReference>
<comment type="similarity">
    <text evidence="2">Belongs to the TMEM120 family.</text>
</comment>
<evidence type="ECO:0000313" key="7">
    <source>
        <dbReference type="EMBL" id="WVZ64123.1"/>
    </source>
</evidence>
<keyword evidence="5 6" id="KW-0472">Membrane</keyword>
<accession>A0AAQ3WJS7</accession>
<evidence type="ECO:0000256" key="4">
    <source>
        <dbReference type="ARBA" id="ARBA00022989"/>
    </source>
</evidence>
<sequence>MIANGSDIRPWWIYHHYLAMAMVLISVTWEKIKAQSDCSIKQVYEGSTTFPAMCKALQCIYSASVYCYDIMTNFSMTNDVQYAI</sequence>
<dbReference type="PANTHER" id="PTHR21433:SF4">
    <property type="entry name" value="OS02G0106800 PROTEIN"/>
    <property type="match status" value="1"/>
</dbReference>
<protein>
    <submittedName>
        <fullName evidence="7">Uncharacterized protein</fullName>
    </submittedName>
</protein>
<evidence type="ECO:0000256" key="3">
    <source>
        <dbReference type="ARBA" id="ARBA00022692"/>
    </source>
</evidence>
<gene>
    <name evidence="7" type="ORF">U9M48_013690</name>
</gene>
<keyword evidence="4 6" id="KW-1133">Transmembrane helix</keyword>
<evidence type="ECO:0000256" key="5">
    <source>
        <dbReference type="ARBA" id="ARBA00023136"/>
    </source>
</evidence>
<dbReference type="GO" id="GO:0016020">
    <property type="term" value="C:membrane"/>
    <property type="evidence" value="ECO:0007669"/>
    <property type="project" value="UniProtKB-SubCell"/>
</dbReference>
<dbReference type="AlphaFoldDB" id="A0AAQ3WJS7"/>
<reference evidence="7 8" key="1">
    <citation type="submission" date="2024-02" db="EMBL/GenBank/DDBJ databases">
        <title>High-quality chromosome-scale genome assembly of Pensacola bahiagrass (Paspalum notatum Flugge var. saurae).</title>
        <authorList>
            <person name="Vega J.M."/>
            <person name="Podio M."/>
            <person name="Orjuela J."/>
            <person name="Siena L.A."/>
            <person name="Pessino S.C."/>
            <person name="Combes M.C."/>
            <person name="Mariac C."/>
            <person name="Albertini E."/>
            <person name="Pupilli F."/>
            <person name="Ortiz J.P.A."/>
            <person name="Leblanc O."/>
        </authorList>
    </citation>
    <scope>NUCLEOTIDE SEQUENCE [LARGE SCALE GENOMIC DNA]</scope>
    <source>
        <strain evidence="7">R1</strain>
        <tissue evidence="7">Leaf</tissue>
    </source>
</reference>
<comment type="subcellular location">
    <subcellularLocation>
        <location evidence="1">Membrane</location>
        <topology evidence="1">Multi-pass membrane protein</topology>
    </subcellularLocation>
</comment>
<proteinExistence type="inferred from homology"/>
<evidence type="ECO:0000256" key="6">
    <source>
        <dbReference type="SAM" id="Phobius"/>
    </source>
</evidence>
<feature type="transmembrane region" description="Helical" evidence="6">
    <location>
        <begin position="12"/>
        <end position="29"/>
    </location>
</feature>
<dbReference type="InterPro" id="IPR012926">
    <property type="entry name" value="TMEM120A/B"/>
</dbReference>
<dbReference type="PANTHER" id="PTHR21433">
    <property type="entry name" value="TRANSMEMBRANE PROTEIN INDUCED BY TUMOR NECROSIS FACTOR ALPHA"/>
    <property type="match status" value="1"/>
</dbReference>
<evidence type="ECO:0000256" key="1">
    <source>
        <dbReference type="ARBA" id="ARBA00004141"/>
    </source>
</evidence>
<keyword evidence="3 6" id="KW-0812">Transmembrane</keyword>
<evidence type="ECO:0000256" key="2">
    <source>
        <dbReference type="ARBA" id="ARBA00009700"/>
    </source>
</evidence>